<evidence type="ECO:0000313" key="3">
    <source>
        <dbReference type="Proteomes" id="UP000235392"/>
    </source>
</evidence>
<dbReference type="AlphaFoldDB" id="A0A2N5TL75"/>
<dbReference type="EMBL" id="PGCI01000477">
    <property type="protein sequence ID" value="PLW26214.1"/>
    <property type="molecule type" value="Genomic_DNA"/>
</dbReference>
<proteinExistence type="predicted"/>
<sequence>MQSTHSSLCHSSRTSIRYYSSLASLSSSNSEPSPPRCSLRHLVISQLRRLETSEVVTVADPSKIPGSFLPSTPEPTPDPETPRPPSAGPPYKQEDLYLQPQSPS</sequence>
<accession>A0A2N5TL75</accession>
<evidence type="ECO:0000256" key="1">
    <source>
        <dbReference type="SAM" id="MobiDB-lite"/>
    </source>
</evidence>
<gene>
    <name evidence="2" type="ORF">PCASD_26029</name>
</gene>
<feature type="region of interest" description="Disordered" evidence="1">
    <location>
        <begin position="54"/>
        <end position="104"/>
    </location>
</feature>
<feature type="compositionally biased region" description="Pro residues" evidence="1">
    <location>
        <begin position="72"/>
        <end position="88"/>
    </location>
</feature>
<name>A0A2N5TL75_9BASI</name>
<reference evidence="2 3" key="1">
    <citation type="submission" date="2017-11" db="EMBL/GenBank/DDBJ databases">
        <title>De novo assembly and phasing of dikaryotic genomes from two isolates of Puccinia coronata f. sp. avenae, the causal agent of oat crown rust.</title>
        <authorList>
            <person name="Miller M.E."/>
            <person name="Zhang Y."/>
            <person name="Omidvar V."/>
            <person name="Sperschneider J."/>
            <person name="Schwessinger B."/>
            <person name="Raley C."/>
            <person name="Palmer J.M."/>
            <person name="Garnica D."/>
            <person name="Upadhyaya N."/>
            <person name="Rathjen J."/>
            <person name="Taylor J.M."/>
            <person name="Park R.F."/>
            <person name="Dodds P.N."/>
            <person name="Hirsch C.D."/>
            <person name="Kianian S.F."/>
            <person name="Figueroa M."/>
        </authorList>
    </citation>
    <scope>NUCLEOTIDE SEQUENCE [LARGE SCALE GENOMIC DNA]</scope>
    <source>
        <strain evidence="2">12SD80</strain>
    </source>
</reference>
<dbReference type="Proteomes" id="UP000235392">
    <property type="component" value="Unassembled WGS sequence"/>
</dbReference>
<protein>
    <submittedName>
        <fullName evidence="2">Uncharacterized protein</fullName>
    </submittedName>
</protein>
<organism evidence="2 3">
    <name type="scientific">Puccinia coronata f. sp. avenae</name>
    <dbReference type="NCBI Taxonomy" id="200324"/>
    <lineage>
        <taxon>Eukaryota</taxon>
        <taxon>Fungi</taxon>
        <taxon>Dikarya</taxon>
        <taxon>Basidiomycota</taxon>
        <taxon>Pucciniomycotina</taxon>
        <taxon>Pucciniomycetes</taxon>
        <taxon>Pucciniales</taxon>
        <taxon>Pucciniaceae</taxon>
        <taxon>Puccinia</taxon>
    </lineage>
</organism>
<evidence type="ECO:0000313" key="2">
    <source>
        <dbReference type="EMBL" id="PLW26214.1"/>
    </source>
</evidence>
<comment type="caution">
    <text evidence="2">The sequence shown here is derived from an EMBL/GenBank/DDBJ whole genome shotgun (WGS) entry which is preliminary data.</text>
</comment>